<evidence type="ECO:0000313" key="2">
    <source>
        <dbReference type="EMBL" id="MBB5101289.1"/>
    </source>
</evidence>
<proteinExistence type="predicted"/>
<protein>
    <submittedName>
        <fullName evidence="2">Ala-tRNA(Pro) deacylase</fullName>
        <ecNumber evidence="2">3.1.1.-</ecNumber>
    </submittedName>
</protein>
<accession>A0A5P2WZ64</accession>
<name>A0A5P2WZ64_STRST</name>
<dbReference type="KEGG" id="sspb:CP982_04490"/>
<keyword evidence="2" id="KW-0378">Hydrolase</keyword>
<dbReference type="RefSeq" id="WP_150509266.1">
    <property type="nucleotide sequence ID" value="NZ_BMSQ01000003.1"/>
</dbReference>
<dbReference type="Proteomes" id="UP000326505">
    <property type="component" value="Chromosome"/>
</dbReference>
<dbReference type="CDD" id="cd04332">
    <property type="entry name" value="YbaK_like"/>
    <property type="match status" value="1"/>
</dbReference>
<dbReference type="GO" id="GO:0002161">
    <property type="term" value="F:aminoacyl-tRNA deacylase activity"/>
    <property type="evidence" value="ECO:0007669"/>
    <property type="project" value="InterPro"/>
</dbReference>
<evidence type="ECO:0000259" key="1">
    <source>
        <dbReference type="Pfam" id="PF04073"/>
    </source>
</evidence>
<gene>
    <name evidence="3" type="ORF">CP982_04490</name>
    <name evidence="2" type="ORF">FHS40_000342</name>
</gene>
<dbReference type="InterPro" id="IPR036754">
    <property type="entry name" value="YbaK/aa-tRNA-synt-asso_dom_sf"/>
</dbReference>
<dbReference type="Proteomes" id="UP000549009">
    <property type="component" value="Unassembled WGS sequence"/>
</dbReference>
<dbReference type="InterPro" id="IPR007214">
    <property type="entry name" value="YbaK/aa-tRNA-synth-assoc-dom"/>
</dbReference>
<dbReference type="EMBL" id="JACHJD010000001">
    <property type="protein sequence ID" value="MBB5101289.1"/>
    <property type="molecule type" value="Genomic_DNA"/>
</dbReference>
<dbReference type="AlphaFoldDB" id="A0A5P2WZ64"/>
<evidence type="ECO:0000313" key="3">
    <source>
        <dbReference type="EMBL" id="QEV58063.1"/>
    </source>
</evidence>
<dbReference type="SUPFAM" id="SSF55826">
    <property type="entry name" value="YbaK/ProRS associated domain"/>
    <property type="match status" value="1"/>
</dbReference>
<dbReference type="Pfam" id="PF04073">
    <property type="entry name" value="tRNA_edit"/>
    <property type="match status" value="1"/>
</dbReference>
<dbReference type="EC" id="3.1.1.-" evidence="2"/>
<dbReference type="OrthoDB" id="5524888at2"/>
<evidence type="ECO:0000313" key="5">
    <source>
        <dbReference type="Proteomes" id="UP000549009"/>
    </source>
</evidence>
<feature type="domain" description="YbaK/aminoacyl-tRNA synthetase-associated" evidence="1">
    <location>
        <begin position="37"/>
        <end position="157"/>
    </location>
</feature>
<reference evidence="2 5" key="2">
    <citation type="submission" date="2020-08" db="EMBL/GenBank/DDBJ databases">
        <title>Genomic Encyclopedia of Type Strains, Phase III (KMG-III): the genomes of soil and plant-associated and newly described type strains.</title>
        <authorList>
            <person name="Whitman W."/>
        </authorList>
    </citation>
    <scope>NUCLEOTIDE SEQUENCE [LARGE SCALE GENOMIC DNA]</scope>
    <source>
        <strain evidence="2 5">CECT 3146</strain>
    </source>
</reference>
<keyword evidence="5" id="KW-1185">Reference proteome</keyword>
<organism evidence="3 4">
    <name type="scientific">Streptomyces spectabilis</name>
    <dbReference type="NCBI Taxonomy" id="68270"/>
    <lineage>
        <taxon>Bacteria</taxon>
        <taxon>Bacillati</taxon>
        <taxon>Actinomycetota</taxon>
        <taxon>Actinomycetes</taxon>
        <taxon>Kitasatosporales</taxon>
        <taxon>Streptomycetaceae</taxon>
        <taxon>Streptomyces</taxon>
    </lineage>
</organism>
<reference evidence="3 4" key="1">
    <citation type="submission" date="2017-09" db="EMBL/GenBank/DDBJ databases">
        <authorList>
            <person name="Lee N."/>
            <person name="Cho B.-K."/>
        </authorList>
    </citation>
    <scope>NUCLEOTIDE SEQUENCE [LARGE SCALE GENOMIC DNA]</scope>
    <source>
        <strain evidence="3 4">ATCC 27465</strain>
    </source>
</reference>
<evidence type="ECO:0000313" key="4">
    <source>
        <dbReference type="Proteomes" id="UP000326505"/>
    </source>
</evidence>
<dbReference type="Gene3D" id="3.90.960.10">
    <property type="entry name" value="YbaK/aminoacyl-tRNA synthetase-associated domain"/>
    <property type="match status" value="1"/>
</dbReference>
<dbReference type="EMBL" id="CP023690">
    <property type="protein sequence ID" value="QEV58063.1"/>
    <property type="molecule type" value="Genomic_DNA"/>
</dbReference>
<sequence length="170" mass="18284">MLDGQMTADEPPTVTGIRRRAAELFARSGVDFAPHAHEPVMDYETAAQVRERFHLTGAETKSLFLRGKSGRHTMFVSVEGRRLDTAKARAALGEKFSIAPGAELKAVTGCEPGCAVPFGLPPQVTLLIDSALGHEPRLIFSPGPPTETIEVSATDWVALVSKTDNPVVTY</sequence>